<keyword evidence="3" id="KW-0472">Membrane</keyword>
<dbReference type="PRINTS" id="PR00080">
    <property type="entry name" value="SDRFAMILY"/>
</dbReference>
<keyword evidence="3" id="KW-0812">Transmembrane</keyword>
<keyword evidence="5" id="KW-1185">Reference proteome</keyword>
<evidence type="ECO:0000256" key="3">
    <source>
        <dbReference type="SAM" id="Phobius"/>
    </source>
</evidence>
<keyword evidence="3" id="KW-1133">Transmembrane helix</keyword>
<keyword evidence="1" id="KW-0560">Oxidoreductase</keyword>
<name>A0A2Z7A7X7_9LAMI</name>
<dbReference type="InterPro" id="IPR036291">
    <property type="entry name" value="NAD(P)-bd_dom_sf"/>
</dbReference>
<sequence>MVPTPHCIDHLETQPAAWVIFLSSIALFSIFNNCMLILQWLYRTFIRPPKDLKTYGTWALVTGSTDGIGLAFAFKLAEKGLNLVLVSRNPSRLKQISGEIHARYPEVEVKILDLEFSSDLAVSRVNGELKEMIQGLDIGVLINNVGITYPGAMYFHEVGEDIWMNLIKVNVLGTSHVTRAVLRGMIRRGRGAIINIGSGAAIVVPSHPLYAIYAASKA</sequence>
<dbReference type="OrthoDB" id="5545019at2759"/>
<dbReference type="GO" id="GO:0045703">
    <property type="term" value="F:ketoreductase activity"/>
    <property type="evidence" value="ECO:0007669"/>
    <property type="project" value="TreeGrafter"/>
</dbReference>
<reference evidence="4 5" key="1">
    <citation type="journal article" date="2015" name="Proc. Natl. Acad. Sci. U.S.A.">
        <title>The resurrection genome of Boea hygrometrica: A blueprint for survival of dehydration.</title>
        <authorList>
            <person name="Xiao L."/>
            <person name="Yang G."/>
            <person name="Zhang L."/>
            <person name="Yang X."/>
            <person name="Zhao S."/>
            <person name="Ji Z."/>
            <person name="Zhou Q."/>
            <person name="Hu M."/>
            <person name="Wang Y."/>
            <person name="Chen M."/>
            <person name="Xu Y."/>
            <person name="Jin H."/>
            <person name="Xiao X."/>
            <person name="Hu G."/>
            <person name="Bao F."/>
            <person name="Hu Y."/>
            <person name="Wan P."/>
            <person name="Li L."/>
            <person name="Deng X."/>
            <person name="Kuang T."/>
            <person name="Xiang C."/>
            <person name="Zhu J.K."/>
            <person name="Oliver M.J."/>
            <person name="He Y."/>
        </authorList>
    </citation>
    <scope>NUCLEOTIDE SEQUENCE [LARGE SCALE GENOMIC DNA]</scope>
    <source>
        <strain evidence="5">cv. XS01</strain>
    </source>
</reference>
<evidence type="ECO:0000256" key="2">
    <source>
        <dbReference type="RuleBase" id="RU000363"/>
    </source>
</evidence>
<dbReference type="EMBL" id="KV020143">
    <property type="protein sequence ID" value="KZV14972.1"/>
    <property type="molecule type" value="Genomic_DNA"/>
</dbReference>
<dbReference type="PRINTS" id="PR00081">
    <property type="entry name" value="GDHRDH"/>
</dbReference>
<dbReference type="GO" id="GO:0005783">
    <property type="term" value="C:endoplasmic reticulum"/>
    <property type="evidence" value="ECO:0007669"/>
    <property type="project" value="TreeGrafter"/>
</dbReference>
<evidence type="ECO:0000313" key="4">
    <source>
        <dbReference type="EMBL" id="KZV14972.1"/>
    </source>
</evidence>
<feature type="transmembrane region" description="Helical" evidence="3">
    <location>
        <begin position="16"/>
        <end position="42"/>
    </location>
</feature>
<evidence type="ECO:0000256" key="1">
    <source>
        <dbReference type="ARBA" id="ARBA00023002"/>
    </source>
</evidence>
<comment type="similarity">
    <text evidence="2">Belongs to the short-chain dehydrogenases/reductases (SDR) family.</text>
</comment>
<dbReference type="Pfam" id="PF00106">
    <property type="entry name" value="adh_short"/>
    <property type="match status" value="1"/>
</dbReference>
<dbReference type="PIRSF" id="PIRSF000126">
    <property type="entry name" value="11-beta-HSD1"/>
    <property type="match status" value="1"/>
</dbReference>
<dbReference type="Proteomes" id="UP000250235">
    <property type="component" value="Unassembled WGS sequence"/>
</dbReference>
<dbReference type="Gene3D" id="3.40.50.720">
    <property type="entry name" value="NAD(P)-binding Rossmann-like Domain"/>
    <property type="match status" value="1"/>
</dbReference>
<protein>
    <submittedName>
        <fullName evidence="4">Short-chain dehydrogenase/reductase family protein</fullName>
    </submittedName>
</protein>
<dbReference type="InterPro" id="IPR051019">
    <property type="entry name" value="VLCFA-Steroid_DH"/>
</dbReference>
<gene>
    <name evidence="4" type="ORF">F511_39392</name>
</gene>
<evidence type="ECO:0000313" key="5">
    <source>
        <dbReference type="Proteomes" id="UP000250235"/>
    </source>
</evidence>
<dbReference type="PANTHER" id="PTHR43899:SF26">
    <property type="entry name" value="ENOYL-(ACYL CARRIER) REDUCTASE"/>
    <property type="match status" value="1"/>
</dbReference>
<proteinExistence type="inferred from homology"/>
<feature type="transmembrane region" description="Helical" evidence="3">
    <location>
        <begin position="192"/>
        <end position="213"/>
    </location>
</feature>
<dbReference type="InterPro" id="IPR002347">
    <property type="entry name" value="SDR_fam"/>
</dbReference>
<dbReference type="SUPFAM" id="SSF51735">
    <property type="entry name" value="NAD(P)-binding Rossmann-fold domains"/>
    <property type="match status" value="1"/>
</dbReference>
<accession>A0A2Z7A7X7</accession>
<dbReference type="AlphaFoldDB" id="A0A2Z7A7X7"/>
<organism evidence="4 5">
    <name type="scientific">Dorcoceras hygrometricum</name>
    <dbReference type="NCBI Taxonomy" id="472368"/>
    <lineage>
        <taxon>Eukaryota</taxon>
        <taxon>Viridiplantae</taxon>
        <taxon>Streptophyta</taxon>
        <taxon>Embryophyta</taxon>
        <taxon>Tracheophyta</taxon>
        <taxon>Spermatophyta</taxon>
        <taxon>Magnoliopsida</taxon>
        <taxon>eudicotyledons</taxon>
        <taxon>Gunneridae</taxon>
        <taxon>Pentapetalae</taxon>
        <taxon>asterids</taxon>
        <taxon>lamiids</taxon>
        <taxon>Lamiales</taxon>
        <taxon>Gesneriaceae</taxon>
        <taxon>Didymocarpoideae</taxon>
        <taxon>Trichosporeae</taxon>
        <taxon>Loxocarpinae</taxon>
        <taxon>Dorcoceras</taxon>
    </lineage>
</organism>
<dbReference type="PANTHER" id="PTHR43899">
    <property type="entry name" value="RH59310P"/>
    <property type="match status" value="1"/>
</dbReference>